<protein>
    <submittedName>
        <fullName evidence="9">Serine protease 29</fullName>
    </submittedName>
</protein>
<dbReference type="Gene3D" id="2.40.10.10">
    <property type="entry name" value="Trypsin-like serine proteases"/>
    <property type="match status" value="3"/>
</dbReference>
<dbReference type="EMBL" id="JH172427">
    <property type="protein sequence ID" value="EHB14098.1"/>
    <property type="molecule type" value="Genomic_DNA"/>
</dbReference>
<dbReference type="SUPFAM" id="SSF50494">
    <property type="entry name" value="Trypsin-like serine proteases"/>
    <property type="match status" value="1"/>
</dbReference>
<dbReference type="InterPro" id="IPR001254">
    <property type="entry name" value="Trypsin_dom"/>
</dbReference>
<dbReference type="InterPro" id="IPR009003">
    <property type="entry name" value="Peptidase_S1_PA"/>
</dbReference>
<keyword evidence="6" id="KW-0325">Glycoprotein</keyword>
<keyword evidence="1 9" id="KW-0645">Protease</keyword>
<dbReference type="InterPro" id="IPR043504">
    <property type="entry name" value="Peptidase_S1_PA_chymotrypsin"/>
</dbReference>
<reference evidence="9 10" key="1">
    <citation type="journal article" date="2011" name="Nature">
        <title>Genome sequencing reveals insights into physiology and longevity of the naked mole rat.</title>
        <authorList>
            <person name="Kim E.B."/>
            <person name="Fang X."/>
            <person name="Fushan A.A."/>
            <person name="Huang Z."/>
            <person name="Lobanov A.V."/>
            <person name="Han L."/>
            <person name="Marino S.M."/>
            <person name="Sun X."/>
            <person name="Turanov A.A."/>
            <person name="Yang P."/>
            <person name="Yim S.H."/>
            <person name="Zhao X."/>
            <person name="Kasaikina M.V."/>
            <person name="Stoletzki N."/>
            <person name="Peng C."/>
            <person name="Polak P."/>
            <person name="Xiong Z."/>
            <person name="Kiezun A."/>
            <person name="Zhu Y."/>
            <person name="Chen Y."/>
            <person name="Kryukov G.V."/>
            <person name="Zhang Q."/>
            <person name="Peshkin L."/>
            <person name="Yang L."/>
            <person name="Bronson R.T."/>
            <person name="Buffenstein R."/>
            <person name="Wang B."/>
            <person name="Han C."/>
            <person name="Li Q."/>
            <person name="Chen L."/>
            <person name="Zhao W."/>
            <person name="Sunyaev S.R."/>
            <person name="Park T.J."/>
            <person name="Zhang G."/>
            <person name="Wang J."/>
            <person name="Gladyshev V.N."/>
        </authorList>
    </citation>
    <scope>NUCLEOTIDE SEQUENCE [LARGE SCALE GENOMIC DNA]</scope>
</reference>
<accession>G5BXT7</accession>
<evidence type="ECO:0000313" key="10">
    <source>
        <dbReference type="Proteomes" id="UP000006813"/>
    </source>
</evidence>
<evidence type="ECO:0000256" key="6">
    <source>
        <dbReference type="ARBA" id="ARBA00023180"/>
    </source>
</evidence>
<keyword evidence="5" id="KW-1015">Disulfide bond</keyword>
<gene>
    <name evidence="9" type="ORF">GW7_12954</name>
</gene>
<dbReference type="AlphaFoldDB" id="G5BXT7"/>
<dbReference type="STRING" id="10181.G5BXT7"/>
<dbReference type="Pfam" id="PF00089">
    <property type="entry name" value="Trypsin"/>
    <property type="match status" value="2"/>
</dbReference>
<evidence type="ECO:0000256" key="5">
    <source>
        <dbReference type="ARBA" id="ARBA00023157"/>
    </source>
</evidence>
<dbReference type="SMART" id="SM00020">
    <property type="entry name" value="Tryp_SPc"/>
    <property type="match status" value="1"/>
</dbReference>
<evidence type="ECO:0000256" key="4">
    <source>
        <dbReference type="ARBA" id="ARBA00022825"/>
    </source>
</evidence>
<feature type="chain" id="PRO_5003474858" evidence="7">
    <location>
        <begin position="19"/>
        <end position="263"/>
    </location>
</feature>
<dbReference type="GO" id="GO:0004252">
    <property type="term" value="F:serine-type endopeptidase activity"/>
    <property type="evidence" value="ECO:0007669"/>
    <property type="project" value="InterPro"/>
</dbReference>
<evidence type="ECO:0000256" key="7">
    <source>
        <dbReference type="SAM" id="SignalP"/>
    </source>
</evidence>
<organism evidence="9 10">
    <name type="scientific">Heterocephalus glaber</name>
    <name type="common">Naked mole rat</name>
    <dbReference type="NCBI Taxonomy" id="10181"/>
    <lineage>
        <taxon>Eukaryota</taxon>
        <taxon>Metazoa</taxon>
        <taxon>Chordata</taxon>
        <taxon>Craniata</taxon>
        <taxon>Vertebrata</taxon>
        <taxon>Euteleostomi</taxon>
        <taxon>Mammalia</taxon>
        <taxon>Eutheria</taxon>
        <taxon>Euarchontoglires</taxon>
        <taxon>Glires</taxon>
        <taxon>Rodentia</taxon>
        <taxon>Hystricomorpha</taxon>
        <taxon>Bathyergidae</taxon>
        <taxon>Heterocephalus</taxon>
    </lineage>
</organism>
<sequence length="263" mass="28780">MMLSLMFVSLCLVGGSVAKPPAGATEKELVGIMGGHNAPQGKWSWQVSLKVYSYHWAAWVHRCGGSLIHPSVGADCCPLHSPVSIACAVWVRGEQRSRNADPETYWIQAGDIYLYGDQKLLSVSQIIVHPDFVCAHLGADVALLRLAEPGDCSANVKPVKLEVNVQVVENSLCEEVYQNASRHHLHRRIILDDMLCAGRPVFIISFPPQGDSGGPLVCKVRGSWTLVGVVSWGYGCGWHDIPGVYARVQTYVPWIQQQIHSSS</sequence>
<dbReference type="Proteomes" id="UP000006813">
    <property type="component" value="Unassembled WGS sequence"/>
</dbReference>
<dbReference type="PROSITE" id="PS50240">
    <property type="entry name" value="TRYPSIN_DOM"/>
    <property type="match status" value="1"/>
</dbReference>
<name>G5BXT7_HETGA</name>
<evidence type="ECO:0000313" key="9">
    <source>
        <dbReference type="EMBL" id="EHB14098.1"/>
    </source>
</evidence>
<dbReference type="InParanoid" id="G5BXT7"/>
<dbReference type="PANTHER" id="PTHR24253">
    <property type="entry name" value="TRANSMEMBRANE PROTEASE SERINE"/>
    <property type="match status" value="1"/>
</dbReference>
<keyword evidence="4" id="KW-0720">Serine protease</keyword>
<evidence type="ECO:0000256" key="3">
    <source>
        <dbReference type="ARBA" id="ARBA00022801"/>
    </source>
</evidence>
<evidence type="ECO:0000256" key="2">
    <source>
        <dbReference type="ARBA" id="ARBA00022729"/>
    </source>
</evidence>
<feature type="signal peptide" evidence="7">
    <location>
        <begin position="1"/>
        <end position="18"/>
    </location>
</feature>
<evidence type="ECO:0000256" key="1">
    <source>
        <dbReference type="ARBA" id="ARBA00022670"/>
    </source>
</evidence>
<dbReference type="PANTHER" id="PTHR24253:SF144">
    <property type="entry name" value="CHYMOTRYPSIN-LIKE PROTEASE CTRL-1-RELATED"/>
    <property type="match status" value="1"/>
</dbReference>
<dbReference type="CDD" id="cd00190">
    <property type="entry name" value="Tryp_SPc"/>
    <property type="match status" value="1"/>
</dbReference>
<keyword evidence="2 7" id="KW-0732">Signal</keyword>
<keyword evidence="3" id="KW-0378">Hydrolase</keyword>
<feature type="domain" description="Peptidase S1" evidence="8">
    <location>
        <begin position="32"/>
        <end position="260"/>
    </location>
</feature>
<proteinExistence type="predicted"/>
<evidence type="ECO:0000259" key="8">
    <source>
        <dbReference type="PROSITE" id="PS50240"/>
    </source>
</evidence>
<dbReference type="GO" id="GO:0006508">
    <property type="term" value="P:proteolysis"/>
    <property type="evidence" value="ECO:0007669"/>
    <property type="project" value="UniProtKB-KW"/>
</dbReference>